<proteinExistence type="predicted"/>
<evidence type="ECO:0000256" key="3">
    <source>
        <dbReference type="ARBA" id="ARBA00022553"/>
    </source>
</evidence>
<dbReference type="SMART" id="SM00823">
    <property type="entry name" value="PKS_PP"/>
    <property type="match status" value="1"/>
</dbReference>
<dbReference type="Gene3D" id="3.30.300.30">
    <property type="match status" value="1"/>
</dbReference>
<dbReference type="InterPro" id="IPR001242">
    <property type="entry name" value="Condensation_dom"/>
</dbReference>
<keyword evidence="2" id="KW-0596">Phosphopantetheine</keyword>
<keyword evidence="3" id="KW-0597">Phosphoprotein</keyword>
<dbReference type="Gene3D" id="1.10.1200.10">
    <property type="entry name" value="ACP-like"/>
    <property type="match status" value="1"/>
</dbReference>
<dbReference type="InterPro" id="IPR020806">
    <property type="entry name" value="PKS_PP-bd"/>
</dbReference>
<keyword evidence="7" id="KW-1185">Reference proteome</keyword>
<dbReference type="Pfam" id="PF00550">
    <property type="entry name" value="PP-binding"/>
    <property type="match status" value="1"/>
</dbReference>
<dbReference type="PROSITE" id="PS50075">
    <property type="entry name" value="CARRIER"/>
    <property type="match status" value="1"/>
</dbReference>
<dbReference type="RefSeq" id="WP_343856739.1">
    <property type="nucleotide sequence ID" value="NZ_BAAACX010000004.1"/>
</dbReference>
<dbReference type="InterPro" id="IPR023213">
    <property type="entry name" value="CAT-like_dom_sf"/>
</dbReference>
<dbReference type="SUPFAM" id="SSF52777">
    <property type="entry name" value="CoA-dependent acyltransferases"/>
    <property type="match status" value="2"/>
</dbReference>
<dbReference type="InterPro" id="IPR000873">
    <property type="entry name" value="AMP-dep_synth/lig_dom"/>
</dbReference>
<reference evidence="6 7" key="1">
    <citation type="journal article" date="2019" name="Int. J. Syst. Evol. Microbiol.">
        <title>The Global Catalogue of Microorganisms (GCM) 10K type strain sequencing project: providing services to taxonomists for standard genome sequencing and annotation.</title>
        <authorList>
            <consortium name="The Broad Institute Genomics Platform"/>
            <consortium name="The Broad Institute Genome Sequencing Center for Infectious Disease"/>
            <person name="Wu L."/>
            <person name="Ma J."/>
        </authorList>
    </citation>
    <scope>NUCLEOTIDE SEQUENCE [LARGE SCALE GENOMIC DNA]</scope>
    <source>
        <strain evidence="6 7">JCM 12774</strain>
    </source>
</reference>
<accession>A0ABN0XXL0</accession>
<evidence type="ECO:0000256" key="2">
    <source>
        <dbReference type="ARBA" id="ARBA00022450"/>
    </source>
</evidence>
<dbReference type="InterPro" id="IPR009081">
    <property type="entry name" value="PP-bd_ACP"/>
</dbReference>
<dbReference type="SUPFAM" id="SSF47336">
    <property type="entry name" value="ACP-like"/>
    <property type="match status" value="1"/>
</dbReference>
<evidence type="ECO:0000313" key="7">
    <source>
        <dbReference type="Proteomes" id="UP001500340"/>
    </source>
</evidence>
<dbReference type="InterPro" id="IPR045851">
    <property type="entry name" value="AMP-bd_C_sf"/>
</dbReference>
<dbReference type="InterPro" id="IPR036736">
    <property type="entry name" value="ACP-like_sf"/>
</dbReference>
<dbReference type="Gene3D" id="3.40.50.12780">
    <property type="entry name" value="N-terminal domain of ligase-like"/>
    <property type="match status" value="1"/>
</dbReference>
<gene>
    <name evidence="6" type="ORF">GCM10008933_03560</name>
</gene>
<evidence type="ECO:0000259" key="5">
    <source>
        <dbReference type="PROSITE" id="PS50075"/>
    </source>
</evidence>
<evidence type="ECO:0000313" key="6">
    <source>
        <dbReference type="EMBL" id="GAA0375679.1"/>
    </source>
</evidence>
<evidence type="ECO:0000256" key="1">
    <source>
        <dbReference type="ARBA" id="ARBA00001957"/>
    </source>
</evidence>
<dbReference type="Gene3D" id="3.30.559.30">
    <property type="entry name" value="Nonribosomal peptide synthetase, condensation domain"/>
    <property type="match status" value="1"/>
</dbReference>
<organism evidence="6 7">
    <name type="scientific">Paenibacillus motobuensis</name>
    <dbReference type="NCBI Taxonomy" id="295324"/>
    <lineage>
        <taxon>Bacteria</taxon>
        <taxon>Bacillati</taxon>
        <taxon>Bacillota</taxon>
        <taxon>Bacilli</taxon>
        <taxon>Bacillales</taxon>
        <taxon>Paenibacillaceae</taxon>
        <taxon>Paenibacillus</taxon>
    </lineage>
</organism>
<keyword evidence="4" id="KW-0677">Repeat</keyword>
<dbReference type="Proteomes" id="UP001500340">
    <property type="component" value="Unassembled WGS sequence"/>
</dbReference>
<dbReference type="PANTHER" id="PTHR45527:SF1">
    <property type="entry name" value="FATTY ACID SYNTHASE"/>
    <property type="match status" value="1"/>
</dbReference>
<dbReference type="PANTHER" id="PTHR45527">
    <property type="entry name" value="NONRIBOSOMAL PEPTIDE SYNTHETASE"/>
    <property type="match status" value="1"/>
</dbReference>
<name>A0ABN0XXL0_9BACL</name>
<dbReference type="PROSITE" id="PS00455">
    <property type="entry name" value="AMP_BINDING"/>
    <property type="match status" value="1"/>
</dbReference>
<dbReference type="Gene3D" id="3.30.559.10">
    <property type="entry name" value="Chloramphenicol acetyltransferase-like domain"/>
    <property type="match status" value="1"/>
</dbReference>
<evidence type="ECO:0000256" key="4">
    <source>
        <dbReference type="ARBA" id="ARBA00022737"/>
    </source>
</evidence>
<dbReference type="SUPFAM" id="SSF56801">
    <property type="entry name" value="Acetyl-CoA synthetase-like"/>
    <property type="match status" value="1"/>
</dbReference>
<feature type="domain" description="Carrier" evidence="5">
    <location>
        <begin position="986"/>
        <end position="1061"/>
    </location>
</feature>
<comment type="caution">
    <text evidence="6">The sequence shown here is derived from an EMBL/GenBank/DDBJ whole genome shotgun (WGS) entry which is preliminary data.</text>
</comment>
<dbReference type="Pfam" id="PF00501">
    <property type="entry name" value="AMP-binding"/>
    <property type="match status" value="1"/>
</dbReference>
<sequence length="1071" mass="124116">MLNNSLNQVKYQNLFYLDRNDEVCKFTINYGCDQLFTSANFDNRAEKLKAAYNQQALWYEEKRNPNTWNLFNIKAIKLKGICDSNEVENIIRKLIDRHEALQLCFYEYENQLYFDFEKNRYTFFNYSNIAAKAEVEKRDIIQKTAHTLFDLEKPLFRAHLFRTASDENILMFVIHHLISDACSVQILLNEFVMEYQGIKQIDKLEPVWGQYFNFIRAEQTGALDQLYTTEYQYWKNEIDLNNKSSELDIAEQKISEGYKQGRLLHFFDQEQSEFIKNASSDLSCSAYALFLSALCLIMKNFTNSDNVSLGVYGLNRYIQNKNYNSIVGYFANPLVFQTKVDTSQRITDFIAHINKKIYAIIEHQMYPYSLLVKKLNPTRRAESSFFNIAFDSLIMPRSSTKYLNKFETYEVIQGTGEIDILIWLGIEEGRFYLDFRFNEHKYMQYHIQELAACFVKAVQGLTSHQTEHLEAVECLSNFYNEYNNTEMHFEFDSINSCILFNSFFNPDKTAIVYKDKKLSFLEVSDLVKNFSYQLKSKGVKKGSKVVVSVDKNEYFLPLALAILYVGAIYVPINPAFPYHKKKSMCSYVQPDLLVATADLESSCGEYTSLTALIDNFDRDQFCEEPEEIHKEDIAYIIFTSGTTGDPKGVQIRHGSLINLLQSIKNNIGIDIDDCLCFSASISFDMSILEMFMPVFCCLKLVVIDDDIKIDGEQLLHTLYENGVTVLQATPTMLRMMSMFYELDHPIFRTVLCGGEAYSIDTVRKIELMSRNIYNMYGPAETTVWVTFQKIDGKFSNIPLGKPLYNTTILLFNEQKQLVPKGICGEIWVGGENVSQGYYNNPDLTKLQYPICHSKDIYYKTGDWAYINETDNIIFLGRKDEQIKIRGFRVNIQEIEAVINKYVGVQNVVILNSTRDALVAFCKNDNTIELLEIKREISKHLPDYMVPAYIWNIDSFPMSTSNKIDKRALMETHDKRLTRLDNQEDMSNKNIIEKQLVQIWSDILQHSVNNLDQTFFDSGGDSFALSRLRVALESAFEIKIKITDLFLYPSIKTSAKYLHEIIKNKGGIQDKI</sequence>
<dbReference type="EMBL" id="BAAACX010000004">
    <property type="protein sequence ID" value="GAA0375679.1"/>
    <property type="molecule type" value="Genomic_DNA"/>
</dbReference>
<dbReference type="CDD" id="cd05930">
    <property type="entry name" value="A_NRPS"/>
    <property type="match status" value="1"/>
</dbReference>
<dbReference type="InterPro" id="IPR020845">
    <property type="entry name" value="AMP-binding_CS"/>
</dbReference>
<comment type="cofactor">
    <cofactor evidence="1">
        <name>pantetheine 4'-phosphate</name>
        <dbReference type="ChEBI" id="CHEBI:47942"/>
    </cofactor>
</comment>
<protein>
    <recommendedName>
        <fullName evidence="5">Carrier domain-containing protein</fullName>
    </recommendedName>
</protein>
<dbReference type="InterPro" id="IPR042099">
    <property type="entry name" value="ANL_N_sf"/>
</dbReference>
<dbReference type="Pfam" id="PF00668">
    <property type="entry name" value="Condensation"/>
    <property type="match status" value="1"/>
</dbReference>